<reference evidence="7 8" key="1">
    <citation type="submission" date="2020-08" db="EMBL/GenBank/DDBJ databases">
        <title>Sequencing the genomes of 1000 actinobacteria strains.</title>
        <authorList>
            <person name="Klenk H.-P."/>
        </authorList>
    </citation>
    <scope>NUCLEOTIDE SEQUENCE [LARGE SCALE GENOMIC DNA]</scope>
    <source>
        <strain evidence="7 8">DSM 45298</strain>
    </source>
</reference>
<keyword evidence="2" id="KW-0805">Transcription regulation</keyword>
<accession>A0A840F2P0</accession>
<keyword evidence="8" id="KW-1185">Reference proteome</keyword>
<keyword evidence="4" id="KW-0010">Activator</keyword>
<dbReference type="Gene3D" id="1.10.10.10">
    <property type="entry name" value="Winged helix-like DNA-binding domain superfamily/Winged helix DNA-binding domain"/>
    <property type="match status" value="1"/>
</dbReference>
<dbReference type="InterPro" id="IPR036388">
    <property type="entry name" value="WH-like_DNA-bd_sf"/>
</dbReference>
<dbReference type="GO" id="GO:0003677">
    <property type="term" value="F:DNA binding"/>
    <property type="evidence" value="ECO:0007669"/>
    <property type="project" value="UniProtKB-KW"/>
</dbReference>
<dbReference type="InterPro" id="IPR036390">
    <property type="entry name" value="WH_DNA-bd_sf"/>
</dbReference>
<dbReference type="GO" id="GO:0032993">
    <property type="term" value="C:protein-DNA complex"/>
    <property type="evidence" value="ECO:0007669"/>
    <property type="project" value="TreeGrafter"/>
</dbReference>
<dbReference type="FunFam" id="1.10.10.10:FF:000001">
    <property type="entry name" value="LysR family transcriptional regulator"/>
    <property type="match status" value="1"/>
</dbReference>
<dbReference type="PANTHER" id="PTHR30346">
    <property type="entry name" value="TRANSCRIPTIONAL DUAL REGULATOR HCAR-RELATED"/>
    <property type="match status" value="1"/>
</dbReference>
<dbReference type="RefSeq" id="WP_183368977.1">
    <property type="nucleotide sequence ID" value="NZ_BAABHL010000045.1"/>
</dbReference>
<dbReference type="GO" id="GO:0003700">
    <property type="term" value="F:DNA-binding transcription factor activity"/>
    <property type="evidence" value="ECO:0007669"/>
    <property type="project" value="InterPro"/>
</dbReference>
<feature type="domain" description="HTH lysR-type" evidence="6">
    <location>
        <begin position="3"/>
        <end position="60"/>
    </location>
</feature>
<dbReference type="Proteomes" id="UP000551501">
    <property type="component" value="Unassembled WGS sequence"/>
</dbReference>
<dbReference type="Pfam" id="PF00126">
    <property type="entry name" value="HTH_1"/>
    <property type="match status" value="1"/>
</dbReference>
<dbReference type="SUPFAM" id="SSF53850">
    <property type="entry name" value="Periplasmic binding protein-like II"/>
    <property type="match status" value="1"/>
</dbReference>
<evidence type="ECO:0000256" key="1">
    <source>
        <dbReference type="ARBA" id="ARBA00009437"/>
    </source>
</evidence>
<dbReference type="Pfam" id="PF03466">
    <property type="entry name" value="LysR_substrate"/>
    <property type="match status" value="1"/>
</dbReference>
<comment type="caution">
    <text evidence="7">The sequence shown here is derived from an EMBL/GenBank/DDBJ whole genome shotgun (WGS) entry which is preliminary data.</text>
</comment>
<gene>
    <name evidence="7" type="ORF">BKA16_000389</name>
</gene>
<dbReference type="AlphaFoldDB" id="A0A840F2P0"/>
<evidence type="ECO:0000256" key="5">
    <source>
        <dbReference type="ARBA" id="ARBA00023163"/>
    </source>
</evidence>
<comment type="similarity">
    <text evidence="1">Belongs to the LysR transcriptional regulatory family.</text>
</comment>
<dbReference type="PANTHER" id="PTHR30346:SF0">
    <property type="entry name" value="HCA OPERON TRANSCRIPTIONAL ACTIVATOR HCAR"/>
    <property type="match status" value="1"/>
</dbReference>
<evidence type="ECO:0000313" key="8">
    <source>
        <dbReference type="Proteomes" id="UP000551501"/>
    </source>
</evidence>
<name>A0A840F2P0_9ACTN</name>
<proteinExistence type="inferred from homology"/>
<dbReference type="InterPro" id="IPR005119">
    <property type="entry name" value="LysR_subst-bd"/>
</dbReference>
<evidence type="ECO:0000313" key="7">
    <source>
        <dbReference type="EMBL" id="MBB4133837.1"/>
    </source>
</evidence>
<dbReference type="EMBL" id="JACIFP010000001">
    <property type="protein sequence ID" value="MBB4133837.1"/>
    <property type="molecule type" value="Genomic_DNA"/>
</dbReference>
<protein>
    <submittedName>
        <fullName evidence="7">DNA-binding transcriptional LysR family regulator</fullName>
    </submittedName>
</protein>
<dbReference type="PRINTS" id="PR00039">
    <property type="entry name" value="HTHLYSR"/>
</dbReference>
<organism evidence="7 8">
    <name type="scientific">Gordonia humi</name>
    <dbReference type="NCBI Taxonomy" id="686429"/>
    <lineage>
        <taxon>Bacteria</taxon>
        <taxon>Bacillati</taxon>
        <taxon>Actinomycetota</taxon>
        <taxon>Actinomycetes</taxon>
        <taxon>Mycobacteriales</taxon>
        <taxon>Gordoniaceae</taxon>
        <taxon>Gordonia</taxon>
    </lineage>
</organism>
<dbReference type="Gene3D" id="3.40.190.10">
    <property type="entry name" value="Periplasmic binding protein-like II"/>
    <property type="match status" value="2"/>
</dbReference>
<evidence type="ECO:0000259" key="6">
    <source>
        <dbReference type="PROSITE" id="PS50931"/>
    </source>
</evidence>
<dbReference type="PROSITE" id="PS50931">
    <property type="entry name" value="HTH_LYSR"/>
    <property type="match status" value="1"/>
</dbReference>
<dbReference type="SUPFAM" id="SSF46785">
    <property type="entry name" value="Winged helix' DNA-binding domain"/>
    <property type="match status" value="1"/>
</dbReference>
<evidence type="ECO:0000256" key="2">
    <source>
        <dbReference type="ARBA" id="ARBA00023015"/>
    </source>
</evidence>
<evidence type="ECO:0000256" key="3">
    <source>
        <dbReference type="ARBA" id="ARBA00023125"/>
    </source>
</evidence>
<keyword evidence="5" id="KW-0804">Transcription</keyword>
<evidence type="ECO:0000256" key="4">
    <source>
        <dbReference type="ARBA" id="ARBA00023159"/>
    </source>
</evidence>
<sequence length="326" mass="35855">MNIDFTRLRYFLAVADELHFKRAADRLHITPPPLSKQIKLLEREVGGELFDRKYHDVSLTPLGVALVEPARRILAVVREFETVANEMTGRAGPLSVGATAFARSDLLDEFEEAIARLNCTPTRFSLPGSTAEVAAHLVAGHLDLGFVHLPCPDPRIEFRVILESAGGIAVRSDDPLAGRAAVTIDDLRDREVAVDIARANQFALDSLTRRLRSLGIHNIVEAAHSRGSEIELAAQVRRRRLVLMVAYAPDSSFGKLFSPPEFTLVPIEDPTWKPAQLALAWCRDQPQPHVARDAAIDEIMSLYDGGPHGLDREAAARDVADGETAR</sequence>
<keyword evidence="3 7" id="KW-0238">DNA-binding</keyword>
<dbReference type="InterPro" id="IPR000847">
    <property type="entry name" value="LysR_HTH_N"/>
</dbReference>